<dbReference type="RefSeq" id="WP_144852976.1">
    <property type="nucleotide sequence ID" value="NZ_VMRJ01000008.1"/>
</dbReference>
<evidence type="ECO:0000256" key="2">
    <source>
        <dbReference type="ARBA" id="ARBA00012438"/>
    </source>
</evidence>
<keyword evidence="3" id="KW-0597">Phosphoprotein</keyword>
<keyword evidence="6 10" id="KW-0418">Kinase</keyword>
<dbReference type="InterPro" id="IPR003661">
    <property type="entry name" value="HisK_dim/P_dom"/>
</dbReference>
<gene>
    <name evidence="10" type="ORF">FNT36_23790</name>
</gene>
<keyword evidence="8" id="KW-0472">Membrane</keyword>
<comment type="caution">
    <text evidence="10">The sequence shown here is derived from an EMBL/GenBank/DDBJ whole genome shotgun (WGS) entry which is preliminary data.</text>
</comment>
<dbReference type="Pfam" id="PF00512">
    <property type="entry name" value="HisKA"/>
    <property type="match status" value="1"/>
</dbReference>
<dbReference type="PANTHER" id="PTHR45436:SF5">
    <property type="entry name" value="SENSOR HISTIDINE KINASE TRCS"/>
    <property type="match status" value="1"/>
</dbReference>
<reference evidence="10 11" key="1">
    <citation type="submission" date="2019-07" db="EMBL/GenBank/DDBJ databases">
        <title>Hymenobacter sp. straun FUR1 Genome sequencing and assembly.</title>
        <authorList>
            <person name="Chhetri G."/>
        </authorList>
    </citation>
    <scope>NUCLEOTIDE SEQUENCE [LARGE SCALE GENOMIC DNA]</scope>
    <source>
        <strain evidence="10 11">Fur1</strain>
    </source>
</reference>
<dbReference type="InterPro" id="IPR036890">
    <property type="entry name" value="HATPase_C_sf"/>
</dbReference>
<dbReference type="SUPFAM" id="SSF47384">
    <property type="entry name" value="Homodimeric domain of signal transducing histidine kinase"/>
    <property type="match status" value="1"/>
</dbReference>
<dbReference type="OrthoDB" id="9786919at2"/>
<name>A0A558BK72_9BACT</name>
<evidence type="ECO:0000256" key="6">
    <source>
        <dbReference type="ARBA" id="ARBA00022777"/>
    </source>
</evidence>
<keyword evidence="4" id="KW-0808">Transferase</keyword>
<dbReference type="InterPro" id="IPR050428">
    <property type="entry name" value="TCS_sensor_his_kinase"/>
</dbReference>
<evidence type="ECO:0000256" key="4">
    <source>
        <dbReference type="ARBA" id="ARBA00022679"/>
    </source>
</evidence>
<feature type="transmembrane region" description="Helical" evidence="8">
    <location>
        <begin position="127"/>
        <end position="146"/>
    </location>
</feature>
<evidence type="ECO:0000313" key="11">
    <source>
        <dbReference type="Proteomes" id="UP000317624"/>
    </source>
</evidence>
<dbReference type="PROSITE" id="PS50109">
    <property type="entry name" value="HIS_KIN"/>
    <property type="match status" value="1"/>
</dbReference>
<dbReference type="EMBL" id="VMRJ01000008">
    <property type="protein sequence ID" value="TVT36895.1"/>
    <property type="molecule type" value="Genomic_DNA"/>
</dbReference>
<accession>A0A558BK72</accession>
<dbReference type="InterPro" id="IPR005467">
    <property type="entry name" value="His_kinase_dom"/>
</dbReference>
<keyword evidence="11" id="KW-1185">Reference proteome</keyword>
<evidence type="ECO:0000256" key="8">
    <source>
        <dbReference type="SAM" id="Phobius"/>
    </source>
</evidence>
<protein>
    <recommendedName>
        <fullName evidence="2">histidine kinase</fullName>
        <ecNumber evidence="2">2.7.13.3</ecNumber>
    </recommendedName>
</protein>
<dbReference type="Proteomes" id="UP000317624">
    <property type="component" value="Unassembled WGS sequence"/>
</dbReference>
<evidence type="ECO:0000256" key="3">
    <source>
        <dbReference type="ARBA" id="ARBA00022553"/>
    </source>
</evidence>
<evidence type="ECO:0000259" key="9">
    <source>
        <dbReference type="PROSITE" id="PS50109"/>
    </source>
</evidence>
<keyword evidence="7 8" id="KW-1133">Transmembrane helix</keyword>
<proteinExistence type="predicted"/>
<dbReference type="AlphaFoldDB" id="A0A558BK72"/>
<dbReference type="Pfam" id="PF02518">
    <property type="entry name" value="HATPase_c"/>
    <property type="match status" value="1"/>
</dbReference>
<evidence type="ECO:0000256" key="5">
    <source>
        <dbReference type="ARBA" id="ARBA00022692"/>
    </source>
</evidence>
<dbReference type="GO" id="GO:0000155">
    <property type="term" value="F:phosphorelay sensor kinase activity"/>
    <property type="evidence" value="ECO:0007669"/>
    <property type="project" value="InterPro"/>
</dbReference>
<sequence length="423" mass="47856">MNLLTATTRYYLLLTTGLFVLASALLYAGLPQVLRHETDEQLLSERLTLQRRVARGQPLPTDLLFAYQLGRSRQPRRLGYSDTLLLDEREQELVPFRQLTFRLDAGRGPEWLTLRQSLVERHDLRRVLLEVLLGALGLLLLGVVGLNRWVARRLWRPFEHTLARLRSYDLHQHRPLGLPRPPITQFAELNHALNQLSERLVADYESLRQFTENASHETQTPLAIIQAQLEQLLQAPTLAADEATLTLVGELLKTTRRLSRLHQSLTLLSRLENQQFAPAEAVPVHLEQVLRDRLDLLGPLLEARDLHLTLDVEPGLPPHLLHPGLADSLVQNLLQNAIKHNHPGGILAVALSKAALEVSNTGPAIAGDPNRFFERFRKHNAASDSPGLGLSIVQHICSYYGFRVRYDYVAGTSWHTLRVEFTT</sequence>
<comment type="catalytic activity">
    <reaction evidence="1">
        <text>ATP + protein L-histidine = ADP + protein N-phospho-L-histidine.</text>
        <dbReference type="EC" id="2.7.13.3"/>
    </reaction>
</comment>
<dbReference type="SMART" id="SM00388">
    <property type="entry name" value="HisKA"/>
    <property type="match status" value="1"/>
</dbReference>
<dbReference type="CDD" id="cd00075">
    <property type="entry name" value="HATPase"/>
    <property type="match status" value="1"/>
</dbReference>
<dbReference type="InterPro" id="IPR036097">
    <property type="entry name" value="HisK_dim/P_sf"/>
</dbReference>
<dbReference type="SMART" id="SM00387">
    <property type="entry name" value="HATPase_c"/>
    <property type="match status" value="1"/>
</dbReference>
<dbReference type="CDD" id="cd00082">
    <property type="entry name" value="HisKA"/>
    <property type="match status" value="1"/>
</dbReference>
<dbReference type="EC" id="2.7.13.3" evidence="2"/>
<feature type="domain" description="Histidine kinase" evidence="9">
    <location>
        <begin position="213"/>
        <end position="423"/>
    </location>
</feature>
<evidence type="ECO:0000256" key="1">
    <source>
        <dbReference type="ARBA" id="ARBA00000085"/>
    </source>
</evidence>
<feature type="transmembrane region" description="Helical" evidence="8">
    <location>
        <begin position="12"/>
        <end position="30"/>
    </location>
</feature>
<dbReference type="Gene3D" id="3.30.565.10">
    <property type="entry name" value="Histidine kinase-like ATPase, C-terminal domain"/>
    <property type="match status" value="1"/>
</dbReference>
<dbReference type="SUPFAM" id="SSF55874">
    <property type="entry name" value="ATPase domain of HSP90 chaperone/DNA topoisomerase II/histidine kinase"/>
    <property type="match status" value="1"/>
</dbReference>
<dbReference type="PANTHER" id="PTHR45436">
    <property type="entry name" value="SENSOR HISTIDINE KINASE YKOH"/>
    <property type="match status" value="1"/>
</dbReference>
<evidence type="ECO:0000256" key="7">
    <source>
        <dbReference type="ARBA" id="ARBA00022989"/>
    </source>
</evidence>
<evidence type="ECO:0000313" key="10">
    <source>
        <dbReference type="EMBL" id="TVT36895.1"/>
    </source>
</evidence>
<dbReference type="GO" id="GO:0005886">
    <property type="term" value="C:plasma membrane"/>
    <property type="evidence" value="ECO:0007669"/>
    <property type="project" value="TreeGrafter"/>
</dbReference>
<organism evidence="10 11">
    <name type="scientific">Hymenobacter setariae</name>
    <dbReference type="NCBI Taxonomy" id="2594794"/>
    <lineage>
        <taxon>Bacteria</taxon>
        <taxon>Pseudomonadati</taxon>
        <taxon>Bacteroidota</taxon>
        <taxon>Cytophagia</taxon>
        <taxon>Cytophagales</taxon>
        <taxon>Hymenobacteraceae</taxon>
        <taxon>Hymenobacter</taxon>
    </lineage>
</organism>
<dbReference type="Gene3D" id="1.10.287.130">
    <property type="match status" value="1"/>
</dbReference>
<keyword evidence="5 8" id="KW-0812">Transmembrane</keyword>
<dbReference type="InterPro" id="IPR003594">
    <property type="entry name" value="HATPase_dom"/>
</dbReference>